<protein>
    <submittedName>
        <fullName evidence="2">Uncharacterized protein</fullName>
    </submittedName>
</protein>
<sequence length="185" mass="21493">MDNINSTGSRSKQVKPLLPWLKTPMAISIPVERFSFTPTVEWQLGNRSWRDEIQKFWSFLLLVLTAPVIWSVVIPIALLDMMATLYQRICFPVYGIGLVYRSDYVVMDRHKLSYLSPLEKLNCLYCGYGNGVLAYVREIASRTEERWCPIKHGKRPKSPHSRYDSFENYGDESGYQCRVQQKSSQ</sequence>
<feature type="transmembrane region" description="Helical" evidence="1">
    <location>
        <begin position="56"/>
        <end position="79"/>
    </location>
</feature>
<dbReference type="KEGG" id="mgm:Mmc1_1349"/>
<evidence type="ECO:0000313" key="4">
    <source>
        <dbReference type="Proteomes" id="UP000002586"/>
    </source>
</evidence>
<reference evidence="2 4" key="3">
    <citation type="journal article" date="2012" name="Int. J. Syst. Evol. Microbiol.">
        <title>Magnetococcus marinus gen. nov., sp. nov., a marine, magnetotactic bacterium that represents a novel lineage (Magnetococcaceae fam. nov.; Magnetococcales ord. nov.) at the base of the Alphaproteobacteria.</title>
        <authorList>
            <person name="Bazylinski D.A."/>
            <person name="Williams T.J."/>
            <person name="Lefevre C.T."/>
            <person name="Berg R.J."/>
            <person name="Zhang C.L."/>
            <person name="Bowser S.S."/>
            <person name="Dean A.J."/>
            <person name="Beveridge T.J."/>
        </authorList>
    </citation>
    <scope>NUCLEOTIDE SEQUENCE [LARGE SCALE GENOMIC DNA]</scope>
    <source>
        <strain evidence="4">ATCC BAA-1437 / JCM 17883 / MC-1</strain>
        <strain evidence="2">MC-1</strain>
    </source>
</reference>
<proteinExistence type="predicted"/>
<keyword evidence="1" id="KW-1133">Transmembrane helix</keyword>
<dbReference type="Proteomes" id="UP000002586">
    <property type="component" value="Chromosome"/>
</dbReference>
<dbReference type="EMBL" id="CP000471">
    <property type="protein sequence ID" value="ABK44524.1"/>
    <property type="molecule type" value="Genomic_DNA"/>
</dbReference>
<reference evidence="2" key="1">
    <citation type="submission" date="2006-09" db="EMBL/GenBank/DDBJ databases">
        <title>Complete sequence of Magnetococcus sp. MC-1.</title>
        <authorList>
            <consortium name="US DOE Joint Genome Institute"/>
            <person name="Copeland A."/>
            <person name="Lucas S."/>
            <person name="Lapidus A."/>
            <person name="Barry K."/>
            <person name="Detter J.C."/>
            <person name="Glavina del Rio T."/>
            <person name="Hammon N."/>
            <person name="Israni S."/>
            <person name="Dalin E."/>
            <person name="Tice H."/>
            <person name="Pitluck S."/>
            <person name="Kiss H."/>
            <person name="Goodwin L.A."/>
            <person name="Brettin T."/>
            <person name="Bruce D."/>
            <person name="Han C."/>
            <person name="Tapia R."/>
            <person name="Gilna P."/>
            <person name="Schmutz J."/>
            <person name="Larimer F."/>
            <person name="Land M."/>
            <person name="Hauser L."/>
            <person name="Kyrpides N."/>
            <person name="Mikhailova N."/>
            <person name="Richardson P."/>
        </authorList>
    </citation>
    <scope>NUCLEOTIDE SEQUENCE [LARGE SCALE GENOMIC DNA]</scope>
    <source>
        <strain evidence="2">MC-1</strain>
    </source>
</reference>
<dbReference type="KEGG" id="mgm:Mmc1_2023"/>
<evidence type="ECO:0000313" key="3">
    <source>
        <dbReference type="EMBL" id="ABK44524.1"/>
    </source>
</evidence>
<dbReference type="HOGENOM" id="CLU_1459657_0_0_5"/>
<keyword evidence="1" id="KW-0472">Membrane</keyword>
<organism evidence="2 4">
    <name type="scientific">Magnetococcus marinus (strain ATCC BAA-1437 / JCM 17883 / MC-1)</name>
    <dbReference type="NCBI Taxonomy" id="156889"/>
    <lineage>
        <taxon>Bacteria</taxon>
        <taxon>Pseudomonadati</taxon>
        <taxon>Pseudomonadota</taxon>
        <taxon>Magnetococcia</taxon>
        <taxon>Magnetococcales</taxon>
        <taxon>Magnetococcaceae</taxon>
        <taxon>Magnetococcus</taxon>
    </lineage>
</organism>
<keyword evidence="4" id="KW-1185">Reference proteome</keyword>
<reference evidence="4" key="2">
    <citation type="journal article" date="2009" name="Appl. Environ. Microbiol.">
        <title>Complete genome sequence of the chemolithoautotrophic marine magnetotactic coccus strain MC-1.</title>
        <authorList>
            <person name="Schubbe S."/>
            <person name="Williams T.J."/>
            <person name="Xie G."/>
            <person name="Kiss H.E."/>
            <person name="Brettin T.S."/>
            <person name="Martinez D."/>
            <person name="Ross C.A."/>
            <person name="Schuler D."/>
            <person name="Cox B.L."/>
            <person name="Nealson K.H."/>
            <person name="Bazylinski D.A."/>
        </authorList>
    </citation>
    <scope>NUCLEOTIDE SEQUENCE [LARGE SCALE GENOMIC DNA]</scope>
    <source>
        <strain evidence="4">ATCC BAA-1437 / JCM 17883 / MC-1</strain>
    </source>
</reference>
<name>A0L7B7_MAGMM</name>
<accession>A0L7B7</accession>
<evidence type="ECO:0000256" key="1">
    <source>
        <dbReference type="SAM" id="Phobius"/>
    </source>
</evidence>
<keyword evidence="1" id="KW-0812">Transmembrane</keyword>
<dbReference type="eggNOG" id="ENOG502ZU8H">
    <property type="taxonomic scope" value="Bacteria"/>
</dbReference>
<dbReference type="AlphaFoldDB" id="A0L7B7"/>
<dbReference type="STRING" id="156889.Mmc1_1349"/>
<evidence type="ECO:0000313" key="2">
    <source>
        <dbReference type="EMBL" id="ABK43860.1"/>
    </source>
</evidence>
<dbReference type="EMBL" id="CP000471">
    <property type="protein sequence ID" value="ABK43860.1"/>
    <property type="molecule type" value="Genomic_DNA"/>
</dbReference>
<gene>
    <name evidence="2" type="ordered locus">Mmc1_1349</name>
    <name evidence="3" type="ordered locus">Mmc1_2023</name>
</gene>